<protein>
    <submittedName>
        <fullName evidence="2">Uncharacterized protein</fullName>
    </submittedName>
</protein>
<dbReference type="EMBL" id="QXFV01007036">
    <property type="protein sequence ID" value="KAE8959777.1"/>
    <property type="molecule type" value="Genomic_DNA"/>
</dbReference>
<proteinExistence type="predicted"/>
<evidence type="ECO:0000313" key="3">
    <source>
        <dbReference type="Proteomes" id="UP000429607"/>
    </source>
</evidence>
<organism evidence="2 3">
    <name type="scientific">Phytophthora rubi</name>
    <dbReference type="NCBI Taxonomy" id="129364"/>
    <lineage>
        <taxon>Eukaryota</taxon>
        <taxon>Sar</taxon>
        <taxon>Stramenopiles</taxon>
        <taxon>Oomycota</taxon>
        <taxon>Peronosporomycetes</taxon>
        <taxon>Peronosporales</taxon>
        <taxon>Peronosporaceae</taxon>
        <taxon>Phytophthora</taxon>
    </lineage>
</organism>
<evidence type="ECO:0000256" key="1">
    <source>
        <dbReference type="SAM" id="MobiDB-lite"/>
    </source>
</evidence>
<feature type="non-terminal residue" evidence="2">
    <location>
        <position position="1"/>
    </location>
</feature>
<name>A0A6A3GRB7_9STRA</name>
<feature type="region of interest" description="Disordered" evidence="1">
    <location>
        <begin position="30"/>
        <end position="76"/>
    </location>
</feature>
<reference evidence="2 3" key="1">
    <citation type="submission" date="2018-09" db="EMBL/GenBank/DDBJ databases">
        <title>Genomic investigation of the strawberry pathogen Phytophthora fragariae indicates pathogenicity is determined by transcriptional variation in three key races.</title>
        <authorList>
            <person name="Adams T.M."/>
            <person name="Armitage A.D."/>
            <person name="Sobczyk M.K."/>
            <person name="Bates H.J."/>
            <person name="Dunwell J.M."/>
            <person name="Nellist C.F."/>
            <person name="Harrison R.J."/>
        </authorList>
    </citation>
    <scope>NUCLEOTIDE SEQUENCE [LARGE SCALE GENOMIC DNA]</scope>
    <source>
        <strain evidence="2 3">SCRP249</strain>
    </source>
</reference>
<dbReference type="Proteomes" id="UP000429607">
    <property type="component" value="Unassembled WGS sequence"/>
</dbReference>
<accession>A0A6A3GRB7</accession>
<dbReference type="AlphaFoldDB" id="A0A6A3GRB7"/>
<gene>
    <name evidence="2" type="ORF">PR001_g30601</name>
</gene>
<evidence type="ECO:0000313" key="2">
    <source>
        <dbReference type="EMBL" id="KAE8959777.1"/>
    </source>
</evidence>
<comment type="caution">
    <text evidence="2">The sequence shown here is derived from an EMBL/GenBank/DDBJ whole genome shotgun (WGS) entry which is preliminary data.</text>
</comment>
<sequence>ATGPSVGWCFPQIKGLKATKHSVVQGRVVLPTDEGPKGNRAQRRVVLPTDQGPKGNRAQRRVVLPTDQGPKGSSLV</sequence>